<gene>
    <name evidence="1" type="ORF">KDN34_00155</name>
</gene>
<protein>
    <submittedName>
        <fullName evidence="1">DUF1488 domain-containing protein</fullName>
    </submittedName>
</protein>
<dbReference type="EMBL" id="CP073587">
    <property type="protein sequence ID" value="QUN05949.1"/>
    <property type="molecule type" value="Genomic_DNA"/>
</dbReference>
<accession>A0ABX7YT52</accession>
<dbReference type="Pfam" id="PF07369">
    <property type="entry name" value="DUF1488"/>
    <property type="match status" value="1"/>
</dbReference>
<reference evidence="1 2" key="1">
    <citation type="submission" date="2021-04" db="EMBL/GenBank/DDBJ databases">
        <title>Novel species identification of genus Shewanella.</title>
        <authorList>
            <person name="Liu G."/>
        </authorList>
    </citation>
    <scope>NUCLEOTIDE SEQUENCE [LARGE SCALE GENOMIC DNA]</scope>
    <source>
        <strain evidence="1 2">FJAT-54481</strain>
    </source>
</reference>
<organism evidence="1 2">
    <name type="scientific">Shewanella yunxiaonensis</name>
    <dbReference type="NCBI Taxonomy" id="2829809"/>
    <lineage>
        <taxon>Bacteria</taxon>
        <taxon>Pseudomonadati</taxon>
        <taxon>Pseudomonadota</taxon>
        <taxon>Gammaproteobacteria</taxon>
        <taxon>Alteromonadales</taxon>
        <taxon>Shewanellaceae</taxon>
        <taxon>Shewanella</taxon>
    </lineage>
</organism>
<name>A0ABX7YT52_9GAMM</name>
<dbReference type="Gene3D" id="3.30.160.140">
    <property type="entry name" value="Shew3726-like"/>
    <property type="match status" value="1"/>
</dbReference>
<dbReference type="Proteomes" id="UP000679575">
    <property type="component" value="Chromosome"/>
</dbReference>
<dbReference type="InterPro" id="IPR009962">
    <property type="entry name" value="DUF1488"/>
</dbReference>
<evidence type="ECO:0000313" key="2">
    <source>
        <dbReference type="Proteomes" id="UP000679575"/>
    </source>
</evidence>
<evidence type="ECO:0000313" key="1">
    <source>
        <dbReference type="EMBL" id="QUN05949.1"/>
    </source>
</evidence>
<keyword evidence="2" id="KW-1185">Reference proteome</keyword>
<dbReference type="RefSeq" id="WP_212594974.1">
    <property type="nucleotide sequence ID" value="NZ_CP073587.1"/>
</dbReference>
<proteinExistence type="predicted"/>
<dbReference type="SUPFAM" id="SSF160272">
    <property type="entry name" value="Shew3726-like"/>
    <property type="match status" value="1"/>
</dbReference>
<sequence length="87" mass="10105">MNQSVIFNEQVRWLAKLDALEFIAQLQGNLIKCRVSRRYLQQFSELNLHSEHEIVNAFECQRFDLEDMAETLITEEAFDGEGNISLG</sequence>
<dbReference type="InterPro" id="IPR036692">
    <property type="entry name" value="Shew3726-like_sf"/>
</dbReference>